<feature type="region of interest" description="Disordered" evidence="8">
    <location>
        <begin position="633"/>
        <end position="746"/>
    </location>
</feature>
<keyword evidence="5" id="KW-0378">Hydrolase</keyword>
<dbReference type="InterPro" id="IPR013087">
    <property type="entry name" value="Znf_C2H2_type"/>
</dbReference>
<dbReference type="InterPro" id="IPR006652">
    <property type="entry name" value="Kelch_1"/>
</dbReference>
<feature type="compositionally biased region" description="Polar residues" evidence="8">
    <location>
        <begin position="696"/>
        <end position="711"/>
    </location>
</feature>
<keyword evidence="2" id="KW-0880">Kelch repeat</keyword>
<dbReference type="GO" id="GO:0004534">
    <property type="term" value="F:5'-3' RNA exonuclease activity"/>
    <property type="evidence" value="ECO:0007669"/>
    <property type="project" value="TreeGrafter"/>
</dbReference>
<dbReference type="Pfam" id="PF11718">
    <property type="entry name" value="CPSF73-100_C"/>
    <property type="match status" value="1"/>
</dbReference>
<evidence type="ECO:0000256" key="8">
    <source>
        <dbReference type="SAM" id="MobiDB-lite"/>
    </source>
</evidence>
<dbReference type="KEGG" id="nai:NECAME_03983"/>
<name>W2T0J7_NECAM</name>
<evidence type="ECO:0000256" key="2">
    <source>
        <dbReference type="ARBA" id="ARBA00022441"/>
    </source>
</evidence>
<dbReference type="FunFam" id="3.40.50.10890:FF:000001">
    <property type="entry name" value="Cleavage and polyadenylation specificity factor subunit 3"/>
    <property type="match status" value="1"/>
</dbReference>
<dbReference type="SUPFAM" id="SSF117281">
    <property type="entry name" value="Kelch motif"/>
    <property type="match status" value="2"/>
</dbReference>
<evidence type="ECO:0000256" key="6">
    <source>
        <dbReference type="ARBA" id="ARBA00023242"/>
    </source>
</evidence>
<evidence type="ECO:0000313" key="11">
    <source>
        <dbReference type="Proteomes" id="UP000053676"/>
    </source>
</evidence>
<dbReference type="Gene3D" id="3.40.50.10890">
    <property type="match status" value="1"/>
</dbReference>
<feature type="compositionally biased region" description="Polar residues" evidence="8">
    <location>
        <begin position="719"/>
        <end position="746"/>
    </location>
</feature>
<dbReference type="Pfam" id="PF10996">
    <property type="entry name" value="Beta-Casp"/>
    <property type="match status" value="1"/>
</dbReference>
<dbReference type="SUPFAM" id="SSF56281">
    <property type="entry name" value="Metallo-hydrolase/oxidoreductase"/>
    <property type="match status" value="1"/>
</dbReference>
<dbReference type="InterPro" id="IPR021718">
    <property type="entry name" value="CPSF73-100_C"/>
</dbReference>
<dbReference type="PANTHER" id="PTHR11203:SF11">
    <property type="entry name" value="CLEAVAGE AND POLYADENYLATION SPECIFICITY FACTOR SUBUNIT 3"/>
    <property type="match status" value="1"/>
</dbReference>
<dbReference type="OrthoDB" id="10249535at2759"/>
<feature type="compositionally biased region" description="Low complexity" evidence="8">
    <location>
        <begin position="501"/>
        <end position="514"/>
    </location>
</feature>
<dbReference type="InterPro" id="IPR036866">
    <property type="entry name" value="RibonucZ/Hydroxyglut_hydro"/>
</dbReference>
<dbReference type="InterPro" id="IPR022712">
    <property type="entry name" value="Beta_Casp"/>
</dbReference>
<evidence type="ECO:0000256" key="4">
    <source>
        <dbReference type="ARBA" id="ARBA00022722"/>
    </source>
</evidence>
<dbReference type="SMART" id="SM01027">
    <property type="entry name" value="Beta-Casp"/>
    <property type="match status" value="1"/>
</dbReference>
<dbReference type="EMBL" id="KI660355">
    <property type="protein sequence ID" value="ETN74497.1"/>
    <property type="molecule type" value="Genomic_DNA"/>
</dbReference>
<dbReference type="GO" id="GO:0008270">
    <property type="term" value="F:zinc ion binding"/>
    <property type="evidence" value="ECO:0007669"/>
    <property type="project" value="UniProtKB-KW"/>
</dbReference>
<dbReference type="Gene3D" id="3.60.15.10">
    <property type="entry name" value="Ribonuclease Z/Hydroxyacylglutathione hydrolase-like"/>
    <property type="match status" value="1"/>
</dbReference>
<dbReference type="PROSITE" id="PS50157">
    <property type="entry name" value="ZINC_FINGER_C2H2_2"/>
    <property type="match status" value="2"/>
</dbReference>
<accession>W2T0J7</accession>
<evidence type="ECO:0000256" key="5">
    <source>
        <dbReference type="ARBA" id="ARBA00022801"/>
    </source>
</evidence>
<feature type="domain" description="C2H2-type" evidence="9">
    <location>
        <begin position="542"/>
        <end position="567"/>
    </location>
</feature>
<organism evidence="10 11">
    <name type="scientific">Necator americanus</name>
    <name type="common">Human hookworm</name>
    <dbReference type="NCBI Taxonomy" id="51031"/>
    <lineage>
        <taxon>Eukaryota</taxon>
        <taxon>Metazoa</taxon>
        <taxon>Ecdysozoa</taxon>
        <taxon>Nematoda</taxon>
        <taxon>Chromadorea</taxon>
        <taxon>Rhabditida</taxon>
        <taxon>Rhabditina</taxon>
        <taxon>Rhabditomorpha</taxon>
        <taxon>Strongyloidea</taxon>
        <taxon>Ancylostomatidae</taxon>
        <taxon>Bunostominae</taxon>
        <taxon>Necator</taxon>
    </lineage>
</organism>
<evidence type="ECO:0000256" key="7">
    <source>
        <dbReference type="PROSITE-ProRule" id="PRU00042"/>
    </source>
</evidence>
<dbReference type="GO" id="GO:0003723">
    <property type="term" value="F:RNA binding"/>
    <property type="evidence" value="ECO:0007669"/>
    <property type="project" value="TreeGrafter"/>
</dbReference>
<feature type="non-terminal residue" evidence="10">
    <location>
        <position position="1"/>
    </location>
</feature>
<dbReference type="PANTHER" id="PTHR11203">
    <property type="entry name" value="CLEAVAGE AND POLYADENYLATION SPECIFICITY FACTOR FAMILY MEMBER"/>
    <property type="match status" value="1"/>
</dbReference>
<keyword evidence="11" id="KW-1185">Reference proteome</keyword>
<dbReference type="SMART" id="SM00849">
    <property type="entry name" value="Lactamase_B"/>
    <property type="match status" value="1"/>
</dbReference>
<keyword evidence="3" id="KW-0507">mRNA processing</keyword>
<sequence length="1476" mass="164249">EPASTDDVNLFTFKELSLGPISRSSPGNIPAPRSGHRIFTDDEFLYVIGGFDRTPEDREGKIYREVWRYNLFTQEWTQMDTKGNFPTALASFALAQSAPYSNQVLLFGGTAVPFGATTSSRVHLLSFDSDSNSLVSTILPVEGEKLATYGHAMVRGPDPNTFYVVGGTTGHVFFLDVDKLAFIDGKWRWSSEAQTSPNEEGRYRLETVLHEDLIYFFGGGRPDFVTELQHLTVFNTKTKTFMEISTIPDENWIRPDEEEDGFPKGRRCHSVTKWKRKAILVGGCSADKDDDDVRHVDMFDDVWSFDLDTHQWKRLPFDLAAPVFFHDATITREGCLIVWGGVLDIYSSVRTNTGQYCYLAPPSLKTLAASALRPFLSYKTIEDSNNLRFSRLMDVVREFMALSLLSQNRCSFGGCHLYFASVDDLIAHIEFVHITPLEEEYRQKVSQAQYGSEENRASATPNMPLSCVYRLFRLPHNPQPCAPDVVRLNFNHYRKRAHEASVPSSIPNVSSSSSIKKEDSSSSNSNGEDLSECGPNESEDRFRCTVAECGKRFKCNAGLRLHSRTTHGVVLQENIPNAHSVLNGSGSSSSSHNGHPPPTVSPTKYAAFVFCYSYSRPYKCGQCSKRYKTTAGLSNHVEQSHKKQSGGRGTPSSTDSAPASPSPAVLDQLISQARAHGQATQEQQRAMTRPLPVQVASATSASSHQYGQMQPQAPLPVRSLSSTHTRYSQNQGTGQQGASQVLHQSHIPQRRAQFGAIQAQLVSSSSPQHVLQSGGVRKMDEDGGASSDIMCFTPLGSGQEVGRSCHLLHFKGKKILLDCGVHPGMHGVDALPFVDFIDIEEIDLLLITHFHLDHCGALPWLLEKTGFQGKCFMTHATKAIYRMLLGDYIKVAKYGGGSDRSMLYTEEDLERSMEKIEVIDFHEQKEVNGIRFWPYVAGHVLGACMFMIEIAGVRALYTGDFSRLEDRHLCAAEMPTITPDVLISESTYGTQIHEERTEREKRFTQMVHDVVGRGGRCLIPAFALGRAQELLLILDEYWDAHPELYDIPVYYASSLAKKCMAVYQTFVSGMNQRIQKQIAVSNPFVFKHVSNLKGMEHFEDSGPCVVLASPGMLQNGLSRELFEKWCTDAKNACIVAGYCVEGTPAKHILSEPEEFVAMNGDRLPMRLQVGYISFSAHTDFQQTLAFVKQLKPPHMILVHGEMHEMSRLKAGILRSFEEENMSIEIHNPRNTDTVRLQFQGVRKAKVVGSLALKSNKIGDIVSGILIKRNFNYQIVDPKDLTVFTDLSSSRLSQRQSVYYSGSLPLLLYSLNQLNDDAVLTAELKPTDTTTPTHVFSVFGRAIQLQWCSLASICVLDWESNPVNDMYADAVLAAILHAQTNPIPEKYLPRPETYPKIEQALLTAVREVCGEKTVSLDPEDETTIRVEVDDKVAVISSGGSKVDCEDPLLRHLLSTISGKLGRCVPPAKVEPPDAMEQ</sequence>
<comment type="subcellular location">
    <subcellularLocation>
        <location evidence="1">Nucleus</location>
    </subcellularLocation>
</comment>
<keyword evidence="4" id="KW-0540">Nuclease</keyword>
<dbReference type="Pfam" id="PF16661">
    <property type="entry name" value="Lactamase_B_6"/>
    <property type="match status" value="1"/>
</dbReference>
<feature type="domain" description="C2H2-type" evidence="9">
    <location>
        <begin position="618"/>
        <end position="646"/>
    </location>
</feature>
<dbReference type="Pfam" id="PF07521">
    <property type="entry name" value="RMMBL"/>
    <property type="match status" value="1"/>
</dbReference>
<keyword evidence="7" id="KW-0863">Zinc-finger</keyword>
<dbReference type="PROSITE" id="PS00028">
    <property type="entry name" value="ZINC_FINGER_C2H2_1"/>
    <property type="match status" value="3"/>
</dbReference>
<keyword evidence="6" id="KW-0539">Nucleus</keyword>
<evidence type="ECO:0000256" key="3">
    <source>
        <dbReference type="ARBA" id="ARBA00022664"/>
    </source>
</evidence>
<dbReference type="InterPro" id="IPR001279">
    <property type="entry name" value="Metallo-B-lactamas"/>
</dbReference>
<dbReference type="InterPro" id="IPR036236">
    <property type="entry name" value="Znf_C2H2_sf"/>
</dbReference>
<evidence type="ECO:0000259" key="9">
    <source>
        <dbReference type="PROSITE" id="PS50157"/>
    </source>
</evidence>
<dbReference type="InterPro" id="IPR050698">
    <property type="entry name" value="MBL"/>
</dbReference>
<evidence type="ECO:0000313" key="10">
    <source>
        <dbReference type="EMBL" id="ETN74497.1"/>
    </source>
</evidence>
<dbReference type="CDD" id="cd16292">
    <property type="entry name" value="CPSF3-like_MBL-fold"/>
    <property type="match status" value="1"/>
</dbReference>
<proteinExistence type="predicted"/>
<dbReference type="GO" id="GO:0005847">
    <property type="term" value="C:mRNA cleavage and polyadenylation specificity factor complex"/>
    <property type="evidence" value="ECO:0007669"/>
    <property type="project" value="TreeGrafter"/>
</dbReference>
<dbReference type="SMART" id="SM00355">
    <property type="entry name" value="ZnF_C2H2"/>
    <property type="match status" value="3"/>
</dbReference>
<feature type="region of interest" description="Disordered" evidence="8">
    <location>
        <begin position="499"/>
        <end position="538"/>
    </location>
</feature>
<keyword evidence="7" id="KW-0862">Zinc</keyword>
<evidence type="ECO:0000256" key="1">
    <source>
        <dbReference type="ARBA" id="ARBA00004123"/>
    </source>
</evidence>
<dbReference type="Pfam" id="PF01344">
    <property type="entry name" value="Kelch_1"/>
    <property type="match status" value="1"/>
</dbReference>
<keyword evidence="7" id="KW-0479">Metal-binding</keyword>
<dbReference type="SMART" id="SM01098">
    <property type="entry name" value="CPSF73-100_C"/>
    <property type="match status" value="1"/>
</dbReference>
<dbReference type="Pfam" id="PF24681">
    <property type="entry name" value="Kelch_KLHDC2_KLHL20_DRC7"/>
    <property type="match status" value="1"/>
</dbReference>
<feature type="region of interest" description="Disordered" evidence="8">
    <location>
        <begin position="580"/>
        <end position="599"/>
    </location>
</feature>
<dbReference type="STRING" id="51031.W2T0J7"/>
<protein>
    <submittedName>
        <fullName evidence="10">Metallo-beta-lactamase domain protein</fullName>
    </submittedName>
</protein>
<reference evidence="11" key="1">
    <citation type="journal article" date="2014" name="Nat. Genet.">
        <title>Genome of the human hookworm Necator americanus.</title>
        <authorList>
            <person name="Tang Y.T."/>
            <person name="Gao X."/>
            <person name="Rosa B.A."/>
            <person name="Abubucker S."/>
            <person name="Hallsworth-Pepin K."/>
            <person name="Martin J."/>
            <person name="Tyagi R."/>
            <person name="Heizer E."/>
            <person name="Zhang X."/>
            <person name="Bhonagiri-Palsikar V."/>
            <person name="Minx P."/>
            <person name="Warren W.C."/>
            <person name="Wang Q."/>
            <person name="Zhan B."/>
            <person name="Hotez P.J."/>
            <person name="Sternberg P.W."/>
            <person name="Dougall A."/>
            <person name="Gaze S.T."/>
            <person name="Mulvenna J."/>
            <person name="Sotillo J."/>
            <person name="Ranganathan S."/>
            <person name="Rabelo E.M."/>
            <person name="Wilson R.K."/>
            <person name="Felgner P.L."/>
            <person name="Bethony J."/>
            <person name="Hawdon J.M."/>
            <person name="Gasser R.B."/>
            <person name="Loukas A."/>
            <person name="Mitreva M."/>
        </authorList>
    </citation>
    <scope>NUCLEOTIDE SEQUENCE [LARGE SCALE GENOMIC DNA]</scope>
</reference>
<dbReference type="InterPro" id="IPR015915">
    <property type="entry name" value="Kelch-typ_b-propeller"/>
</dbReference>
<dbReference type="Gene3D" id="3.30.160.60">
    <property type="entry name" value="Classic Zinc Finger"/>
    <property type="match status" value="2"/>
</dbReference>
<gene>
    <name evidence="10" type="ORF">NECAME_03983</name>
</gene>
<dbReference type="GO" id="GO:0004521">
    <property type="term" value="F:RNA endonuclease activity"/>
    <property type="evidence" value="ECO:0007669"/>
    <property type="project" value="TreeGrafter"/>
</dbReference>
<dbReference type="GO" id="GO:0006398">
    <property type="term" value="P:mRNA 3'-end processing by stem-loop binding and cleavage"/>
    <property type="evidence" value="ECO:0007669"/>
    <property type="project" value="TreeGrafter"/>
</dbReference>
<dbReference type="Proteomes" id="UP000053676">
    <property type="component" value="Unassembled WGS sequence"/>
</dbReference>
<dbReference type="SUPFAM" id="SSF57667">
    <property type="entry name" value="beta-beta-alpha zinc fingers"/>
    <property type="match status" value="1"/>
</dbReference>
<dbReference type="Gene3D" id="2.120.10.80">
    <property type="entry name" value="Kelch-type beta propeller"/>
    <property type="match status" value="2"/>
</dbReference>
<dbReference type="InterPro" id="IPR011108">
    <property type="entry name" value="RMMBL"/>
</dbReference>
<feature type="compositionally biased region" description="Low complexity" evidence="8">
    <location>
        <begin position="583"/>
        <end position="594"/>
    </location>
</feature>
<feature type="compositionally biased region" description="Low complexity" evidence="8">
    <location>
        <begin position="650"/>
        <end position="664"/>
    </location>
</feature>